<proteinExistence type="predicted"/>
<feature type="chain" id="PRO_5040175393" evidence="1">
    <location>
        <begin position="26"/>
        <end position="335"/>
    </location>
</feature>
<dbReference type="OrthoDB" id="4540290at2759"/>
<evidence type="ECO:0000313" key="3">
    <source>
        <dbReference type="Proteomes" id="UP000824596"/>
    </source>
</evidence>
<feature type="signal peptide" evidence="1">
    <location>
        <begin position="1"/>
        <end position="25"/>
    </location>
</feature>
<keyword evidence="3" id="KW-1185">Reference proteome</keyword>
<name>A0A9P8MQG7_9HYPO</name>
<dbReference type="EMBL" id="JAIZPD010000010">
    <property type="protein sequence ID" value="KAH0960403.1"/>
    <property type="molecule type" value="Genomic_DNA"/>
</dbReference>
<dbReference type="RefSeq" id="XP_044717916.1">
    <property type="nucleotide sequence ID" value="XM_044867029.1"/>
</dbReference>
<evidence type="ECO:0000313" key="2">
    <source>
        <dbReference type="EMBL" id="KAH0960403.1"/>
    </source>
</evidence>
<dbReference type="InterPro" id="IPR029058">
    <property type="entry name" value="AB_hydrolase_fold"/>
</dbReference>
<protein>
    <submittedName>
        <fullName evidence="2">Cyclin-like F-box</fullName>
    </submittedName>
</protein>
<dbReference type="SUPFAM" id="SSF53474">
    <property type="entry name" value="alpha/beta-Hydrolases"/>
    <property type="match status" value="1"/>
</dbReference>
<reference evidence="2" key="1">
    <citation type="submission" date="2021-09" db="EMBL/GenBank/DDBJ databases">
        <title>A high-quality genome of the endoparasitic fungus Hirsutella rhossiliensis with a comparison of Hirsutella genomes reveals transposable elements contributing to genome size variation.</title>
        <authorList>
            <person name="Lin R."/>
            <person name="Jiao Y."/>
            <person name="Sun X."/>
            <person name="Ling J."/>
            <person name="Xie B."/>
            <person name="Cheng X."/>
        </authorList>
    </citation>
    <scope>NUCLEOTIDE SEQUENCE</scope>
    <source>
        <strain evidence="2">HR02</strain>
    </source>
</reference>
<sequence>MFKSRSTALAVLLLLAILCISFVEATPQNKNNQQTPRDKVMKEPEGISADQGSGLTILDKTLTCNNLEIRMKISGPADQFTKASGVKGAAAEAGDKGKNGLMVLLHGDGGQSFTAYPNKGINEANQMGVVFLAPNDGLQWGGAPKGQQERPNGAADAQAVNDCIQKELPKLIAFDKANVQFMGVSGGSQMLSGFFMPKFMGKYPKTGALFSCGGMAPQVEFASDAMQAIKTTRIHFESTFNELESLQETIPQSIPAYEQAAASAGLSENEINQLQTVDNAPKGGHCAFDEKSFESGVQALTDKFVAVMSVNGNGEGFGKGVVGNENPKFGPEKRQ</sequence>
<gene>
    <name evidence="2" type="ORF">HRG_08558</name>
</gene>
<evidence type="ECO:0000256" key="1">
    <source>
        <dbReference type="SAM" id="SignalP"/>
    </source>
</evidence>
<keyword evidence="1" id="KW-0732">Signal</keyword>
<accession>A0A9P8MQG7</accession>
<dbReference type="GeneID" id="68357687"/>
<dbReference type="AlphaFoldDB" id="A0A9P8MQG7"/>
<organism evidence="2 3">
    <name type="scientific">Hirsutella rhossiliensis</name>
    <dbReference type="NCBI Taxonomy" id="111463"/>
    <lineage>
        <taxon>Eukaryota</taxon>
        <taxon>Fungi</taxon>
        <taxon>Dikarya</taxon>
        <taxon>Ascomycota</taxon>
        <taxon>Pezizomycotina</taxon>
        <taxon>Sordariomycetes</taxon>
        <taxon>Hypocreomycetidae</taxon>
        <taxon>Hypocreales</taxon>
        <taxon>Ophiocordycipitaceae</taxon>
        <taxon>Hirsutella</taxon>
    </lineage>
</organism>
<dbReference type="Proteomes" id="UP000824596">
    <property type="component" value="Unassembled WGS sequence"/>
</dbReference>
<dbReference type="Gene3D" id="3.40.50.1820">
    <property type="entry name" value="alpha/beta hydrolase"/>
    <property type="match status" value="1"/>
</dbReference>
<comment type="caution">
    <text evidence="2">The sequence shown here is derived from an EMBL/GenBank/DDBJ whole genome shotgun (WGS) entry which is preliminary data.</text>
</comment>